<keyword evidence="3" id="KW-1185">Reference proteome</keyword>
<dbReference type="PANTHER" id="PTHR31639:SF312">
    <property type="entry name" value="CYCLIN-LIKE F-BOX"/>
    <property type="match status" value="1"/>
</dbReference>
<proteinExistence type="predicted"/>
<organism evidence="2 3">
    <name type="scientific">Deinandra increscens subsp. villosa</name>
    <dbReference type="NCBI Taxonomy" id="3103831"/>
    <lineage>
        <taxon>Eukaryota</taxon>
        <taxon>Viridiplantae</taxon>
        <taxon>Streptophyta</taxon>
        <taxon>Embryophyta</taxon>
        <taxon>Tracheophyta</taxon>
        <taxon>Spermatophyta</taxon>
        <taxon>Magnoliopsida</taxon>
        <taxon>eudicotyledons</taxon>
        <taxon>Gunneridae</taxon>
        <taxon>Pentapetalae</taxon>
        <taxon>asterids</taxon>
        <taxon>campanulids</taxon>
        <taxon>Asterales</taxon>
        <taxon>Asteraceae</taxon>
        <taxon>Asteroideae</taxon>
        <taxon>Heliantheae alliance</taxon>
        <taxon>Madieae</taxon>
        <taxon>Madiinae</taxon>
        <taxon>Deinandra</taxon>
    </lineage>
</organism>
<dbReference type="InterPro" id="IPR001810">
    <property type="entry name" value="F-box_dom"/>
</dbReference>
<dbReference type="SUPFAM" id="SSF52047">
    <property type="entry name" value="RNI-like"/>
    <property type="match status" value="1"/>
</dbReference>
<sequence length="437" mass="50552">MHPPYENQLFWHAGRRNFLRMQAAVTHQRRRLMDSNATEPAPKDIISSMPDDVVAHILDRLPLQDAVKTGILSRNWRFKWTMLTQLVFDEVFFRYLLETKRENRYGEIISRLLLHLKGVISKFVLYIDQQTYPILEDEHIANWILFLSRKGIKDLIIQNILDQPLKLPTHLFTCVELKHLKLVNCCFDPPASFHGFPNLLSLELSRVQNESKKLGEFFSRCPVLEILTMGFTFSAHEVKLAEIAKLTNLKILSLYLRNFEKCMITSPDGIFELLGFLPKLQELRLDFLQCKSFTEDGAKKRSPTTFPCLKTLDLSYIDLGSGIVLSFAFEIIRSSWNLQTLEIMTGQQDVHPPPAICSPEVDYNTVGFLQLQRVTFTSSMASENEVCLIKYLLACSPFLKEIFLYPHLFVARDEQLMFAKKLLKLHRASPVAEICFF</sequence>
<dbReference type="PANTHER" id="PTHR31639">
    <property type="entry name" value="F-BOX PROTEIN-LIKE"/>
    <property type="match status" value="1"/>
</dbReference>
<gene>
    <name evidence="2" type="ORF">SSX86_027787</name>
</gene>
<dbReference type="EMBL" id="JBCNJP010000027">
    <property type="protein sequence ID" value="KAK9051161.1"/>
    <property type="molecule type" value="Genomic_DNA"/>
</dbReference>
<comment type="caution">
    <text evidence="2">The sequence shown here is derived from an EMBL/GenBank/DDBJ whole genome shotgun (WGS) entry which is preliminary data.</text>
</comment>
<dbReference type="SUPFAM" id="SSF81383">
    <property type="entry name" value="F-box domain"/>
    <property type="match status" value="1"/>
</dbReference>
<dbReference type="InterPro" id="IPR055411">
    <property type="entry name" value="LRR_FXL15/At3g58940/PEG3-like"/>
</dbReference>
<name>A0AAP0C6Q3_9ASTR</name>
<evidence type="ECO:0000313" key="2">
    <source>
        <dbReference type="EMBL" id="KAK9051161.1"/>
    </source>
</evidence>
<dbReference type="Pfam" id="PF24758">
    <property type="entry name" value="LRR_At5g56370"/>
    <property type="match status" value="1"/>
</dbReference>
<dbReference type="SMART" id="SM00256">
    <property type="entry name" value="FBOX"/>
    <property type="match status" value="1"/>
</dbReference>
<feature type="domain" description="F-box" evidence="1">
    <location>
        <begin position="43"/>
        <end position="95"/>
    </location>
</feature>
<dbReference type="InterPro" id="IPR032675">
    <property type="entry name" value="LRR_dom_sf"/>
</dbReference>
<evidence type="ECO:0000313" key="3">
    <source>
        <dbReference type="Proteomes" id="UP001408789"/>
    </source>
</evidence>
<dbReference type="Pfam" id="PF00646">
    <property type="entry name" value="F-box"/>
    <property type="match status" value="1"/>
</dbReference>
<dbReference type="AlphaFoldDB" id="A0AAP0C6Q3"/>
<dbReference type="InterPro" id="IPR036047">
    <property type="entry name" value="F-box-like_dom_sf"/>
</dbReference>
<protein>
    <recommendedName>
        <fullName evidence="1">F-box domain-containing protein</fullName>
    </recommendedName>
</protein>
<accession>A0AAP0C6Q3</accession>
<dbReference type="Gene3D" id="3.80.10.10">
    <property type="entry name" value="Ribonuclease Inhibitor"/>
    <property type="match status" value="1"/>
</dbReference>
<dbReference type="Proteomes" id="UP001408789">
    <property type="component" value="Unassembled WGS sequence"/>
</dbReference>
<dbReference type="PROSITE" id="PS50181">
    <property type="entry name" value="FBOX"/>
    <property type="match status" value="1"/>
</dbReference>
<evidence type="ECO:0000259" key="1">
    <source>
        <dbReference type="PROSITE" id="PS50181"/>
    </source>
</evidence>
<reference evidence="2 3" key="1">
    <citation type="submission" date="2024-04" db="EMBL/GenBank/DDBJ databases">
        <title>The reference genome of an endangered Asteraceae, Deinandra increscens subsp. villosa, native to the Central Coast of California.</title>
        <authorList>
            <person name="Guilliams M."/>
            <person name="Hasenstab-Lehman K."/>
            <person name="Meyer R."/>
            <person name="Mcevoy S."/>
        </authorList>
    </citation>
    <scope>NUCLEOTIDE SEQUENCE [LARGE SCALE GENOMIC DNA]</scope>
    <source>
        <tissue evidence="2">Leaf</tissue>
    </source>
</reference>